<dbReference type="EMBL" id="JAKEVZ010000013">
    <property type="protein sequence ID" value="MCF1752591.1"/>
    <property type="molecule type" value="Genomic_DNA"/>
</dbReference>
<sequence length="482" mass="54384">MNKENLIFSLAWSMVGQFGYLAIAFLVNIVLARLLGAFVFGQFSIVMAFVVIGKVLTESGMSGALIRNQKAVDLDYSTIFLFNLGLSLAIMLLIILSSSSLAQAYGDLGLRNLLIVSSLVLPISACQFVQNARLVKNLEFKKKAIYEFSSITIASIIAIVFALVGFGIWSLILLQIITALSLSIILWHFEGGVGKLKFDGDSFKSHYKFGMNTTATALTNSFFDNLYQLILGRYFSIVQAGFFFQAKKIQEVPSNVFVSLSHGAVFSSLTKYQNDHRQYEIMFSRIITGLLVIYGAVCMVIIFFSQNIIQIVYGESWKGTSGYLIFLVLASFFFIQEMFNQVIFKSYNQTHIIFRLELLKKSILSISIVLGVILKDIQVLLYGFLITNMASALVNLYVSRKRNDFQFSPDLRRLLLILTAGTASYLLHHSINLAFQIFGYWQFLSLPTLVGFYFVLLKQLRVFDVKKELTMIRDVFLKKTIL</sequence>
<keyword evidence="3" id="KW-1003">Cell membrane</keyword>
<dbReference type="Pfam" id="PF13440">
    <property type="entry name" value="Polysacc_synt_3"/>
    <property type="match status" value="1"/>
</dbReference>
<evidence type="ECO:0000256" key="3">
    <source>
        <dbReference type="ARBA" id="ARBA00022475"/>
    </source>
</evidence>
<feature type="transmembrane region" description="Helical" evidence="7">
    <location>
        <begin position="37"/>
        <end position="57"/>
    </location>
</feature>
<keyword evidence="9" id="KW-1185">Reference proteome</keyword>
<gene>
    <name evidence="8" type="ORF">L0U89_16140</name>
</gene>
<protein>
    <submittedName>
        <fullName evidence="8">Oligosaccharide flippase family protein</fullName>
    </submittedName>
</protein>
<dbReference type="PANTHER" id="PTHR30250">
    <property type="entry name" value="PST FAMILY PREDICTED COLANIC ACID TRANSPORTER"/>
    <property type="match status" value="1"/>
</dbReference>
<keyword evidence="6 7" id="KW-0472">Membrane</keyword>
<evidence type="ECO:0000313" key="8">
    <source>
        <dbReference type="EMBL" id="MCF1752591.1"/>
    </source>
</evidence>
<name>A0ABS9BX05_9BACT</name>
<keyword evidence="5 7" id="KW-1133">Transmembrane helix</keyword>
<evidence type="ECO:0000256" key="5">
    <source>
        <dbReference type="ARBA" id="ARBA00022989"/>
    </source>
</evidence>
<evidence type="ECO:0000313" key="9">
    <source>
        <dbReference type="Proteomes" id="UP001201449"/>
    </source>
</evidence>
<feature type="transmembrane region" description="Helical" evidence="7">
    <location>
        <begin position="437"/>
        <end position="457"/>
    </location>
</feature>
<reference evidence="8 9" key="1">
    <citation type="submission" date="2022-01" db="EMBL/GenBank/DDBJ databases">
        <title>Mariniradius saccharolyticus sp. nov., isolated from sediment of a river.</title>
        <authorList>
            <person name="Liu H."/>
        </authorList>
    </citation>
    <scope>NUCLEOTIDE SEQUENCE [LARGE SCALE GENOMIC DNA]</scope>
    <source>
        <strain evidence="8 9">RY-2</strain>
    </source>
</reference>
<evidence type="ECO:0000256" key="2">
    <source>
        <dbReference type="ARBA" id="ARBA00007430"/>
    </source>
</evidence>
<feature type="transmembrane region" description="Helical" evidence="7">
    <location>
        <begin position="7"/>
        <end position="31"/>
    </location>
</feature>
<feature type="transmembrane region" description="Helical" evidence="7">
    <location>
        <begin position="168"/>
        <end position="189"/>
    </location>
</feature>
<dbReference type="PANTHER" id="PTHR30250:SF10">
    <property type="entry name" value="LIPOPOLYSACCHARIDE BIOSYNTHESIS PROTEIN WZXC"/>
    <property type="match status" value="1"/>
</dbReference>
<accession>A0ABS9BX05</accession>
<dbReference type="RefSeq" id="WP_234862459.1">
    <property type="nucleotide sequence ID" value="NZ_JAKEVZ010000013.1"/>
</dbReference>
<feature type="transmembrane region" description="Helical" evidence="7">
    <location>
        <begin position="113"/>
        <end position="132"/>
    </location>
</feature>
<feature type="transmembrane region" description="Helical" evidence="7">
    <location>
        <begin position="286"/>
        <end position="309"/>
    </location>
</feature>
<comment type="caution">
    <text evidence="8">The sequence shown here is derived from an EMBL/GenBank/DDBJ whole genome shotgun (WGS) entry which is preliminary data.</text>
</comment>
<feature type="transmembrane region" description="Helical" evidence="7">
    <location>
        <begin position="144"/>
        <end position="162"/>
    </location>
</feature>
<dbReference type="InterPro" id="IPR050833">
    <property type="entry name" value="Poly_Biosynth_Transport"/>
</dbReference>
<comment type="subcellular location">
    <subcellularLocation>
        <location evidence="1">Cell membrane</location>
        <topology evidence="1">Multi-pass membrane protein</topology>
    </subcellularLocation>
</comment>
<proteinExistence type="inferred from homology"/>
<evidence type="ECO:0000256" key="4">
    <source>
        <dbReference type="ARBA" id="ARBA00022692"/>
    </source>
</evidence>
<feature type="transmembrane region" description="Helical" evidence="7">
    <location>
        <begin position="321"/>
        <end position="340"/>
    </location>
</feature>
<dbReference type="Proteomes" id="UP001201449">
    <property type="component" value="Unassembled WGS sequence"/>
</dbReference>
<feature type="transmembrane region" description="Helical" evidence="7">
    <location>
        <begin position="411"/>
        <end position="431"/>
    </location>
</feature>
<feature type="transmembrane region" description="Helical" evidence="7">
    <location>
        <begin position="78"/>
        <end position="101"/>
    </location>
</feature>
<keyword evidence="4 7" id="KW-0812">Transmembrane</keyword>
<evidence type="ECO:0000256" key="7">
    <source>
        <dbReference type="SAM" id="Phobius"/>
    </source>
</evidence>
<organism evidence="8 9">
    <name type="scientific">Mariniradius sediminis</name>
    <dbReference type="NCBI Taxonomy" id="2909237"/>
    <lineage>
        <taxon>Bacteria</taxon>
        <taxon>Pseudomonadati</taxon>
        <taxon>Bacteroidota</taxon>
        <taxon>Cytophagia</taxon>
        <taxon>Cytophagales</taxon>
        <taxon>Cyclobacteriaceae</taxon>
        <taxon>Mariniradius</taxon>
    </lineage>
</organism>
<evidence type="ECO:0000256" key="1">
    <source>
        <dbReference type="ARBA" id="ARBA00004651"/>
    </source>
</evidence>
<feature type="transmembrane region" description="Helical" evidence="7">
    <location>
        <begin position="379"/>
        <end position="399"/>
    </location>
</feature>
<comment type="similarity">
    <text evidence="2">Belongs to the polysaccharide synthase family.</text>
</comment>
<feature type="transmembrane region" description="Helical" evidence="7">
    <location>
        <begin position="352"/>
        <end position="373"/>
    </location>
</feature>
<evidence type="ECO:0000256" key="6">
    <source>
        <dbReference type="ARBA" id="ARBA00023136"/>
    </source>
</evidence>